<protein>
    <recommendedName>
        <fullName evidence="1">DUF4283 domain-containing protein</fullName>
    </recommendedName>
</protein>
<accession>A0A9Q1JGL2</accession>
<reference evidence="2" key="1">
    <citation type="submission" date="2022-04" db="EMBL/GenBank/DDBJ databases">
        <title>Carnegiea gigantea Genome sequencing and assembly v2.</title>
        <authorList>
            <person name="Copetti D."/>
            <person name="Sanderson M.J."/>
            <person name="Burquez A."/>
            <person name="Wojciechowski M.F."/>
        </authorList>
    </citation>
    <scope>NUCLEOTIDE SEQUENCE</scope>
    <source>
        <strain evidence="2">SGP5-SGP5p</strain>
        <tissue evidence="2">Aerial part</tissue>
    </source>
</reference>
<dbReference type="PANTHER" id="PTHR33233:SF14">
    <property type="entry name" value="ENDONUCLEASE_EXONUCLEASE_PHOSPHATASE"/>
    <property type="match status" value="1"/>
</dbReference>
<evidence type="ECO:0000313" key="2">
    <source>
        <dbReference type="EMBL" id="KAJ8419256.1"/>
    </source>
</evidence>
<dbReference type="Proteomes" id="UP001153076">
    <property type="component" value="Unassembled WGS sequence"/>
</dbReference>
<dbReference type="GO" id="GO:0003676">
    <property type="term" value="F:nucleic acid binding"/>
    <property type="evidence" value="ECO:0007669"/>
    <property type="project" value="InterPro"/>
</dbReference>
<organism evidence="2 3">
    <name type="scientific">Carnegiea gigantea</name>
    <dbReference type="NCBI Taxonomy" id="171969"/>
    <lineage>
        <taxon>Eukaryota</taxon>
        <taxon>Viridiplantae</taxon>
        <taxon>Streptophyta</taxon>
        <taxon>Embryophyta</taxon>
        <taxon>Tracheophyta</taxon>
        <taxon>Spermatophyta</taxon>
        <taxon>Magnoliopsida</taxon>
        <taxon>eudicotyledons</taxon>
        <taxon>Gunneridae</taxon>
        <taxon>Pentapetalae</taxon>
        <taxon>Caryophyllales</taxon>
        <taxon>Cactineae</taxon>
        <taxon>Cactaceae</taxon>
        <taxon>Cactoideae</taxon>
        <taxon>Echinocereeae</taxon>
        <taxon>Carnegiea</taxon>
    </lineage>
</organism>
<dbReference type="InterPro" id="IPR036875">
    <property type="entry name" value="Znf_CCHC_sf"/>
</dbReference>
<name>A0A9Q1JGL2_9CARY</name>
<sequence>MVDPDEGSSLSYIPTTLVSGVTCANISPEDVYPKIACWHSAVICSVPNLPLDVMEGFLRRIWKPYSIDKICLARHGLFLVRFHNLGDQQVVVEKGIFFFFDKKPLLVKPWNPELDLKIVSLTSLPVWVQLHDLDLKYWGLGSLSKLGSTLGIPIKMDKYTMDKRVSVRVPVSYEWKPVKCTHCHLFGHLENECRRKNKTKLVWQPIKPPMTAPNLPDQAEKDVGKQVDTDGFTPVTKRSSPCPSPMVRSSTAVSLASQQLIHNQFDILTQQAPEHSTL</sequence>
<dbReference type="GO" id="GO:0008270">
    <property type="term" value="F:zinc ion binding"/>
    <property type="evidence" value="ECO:0007669"/>
    <property type="project" value="InterPro"/>
</dbReference>
<dbReference type="InterPro" id="IPR025558">
    <property type="entry name" value="DUF4283"/>
</dbReference>
<evidence type="ECO:0000259" key="1">
    <source>
        <dbReference type="Pfam" id="PF14111"/>
    </source>
</evidence>
<dbReference type="Pfam" id="PF14111">
    <property type="entry name" value="DUF4283"/>
    <property type="match status" value="1"/>
</dbReference>
<proteinExistence type="predicted"/>
<dbReference type="SUPFAM" id="SSF57756">
    <property type="entry name" value="Retrovirus zinc finger-like domains"/>
    <property type="match status" value="1"/>
</dbReference>
<dbReference type="EMBL" id="JAKOGI010005748">
    <property type="protein sequence ID" value="KAJ8419256.1"/>
    <property type="molecule type" value="Genomic_DNA"/>
</dbReference>
<gene>
    <name evidence="2" type="ORF">Cgig2_017471</name>
</gene>
<dbReference type="PANTHER" id="PTHR33233">
    <property type="entry name" value="ENDONUCLEASE/EXONUCLEASE/PHOSPHATASE"/>
    <property type="match status" value="1"/>
</dbReference>
<keyword evidence="3" id="KW-1185">Reference proteome</keyword>
<comment type="caution">
    <text evidence="2">The sequence shown here is derived from an EMBL/GenBank/DDBJ whole genome shotgun (WGS) entry which is preliminary data.</text>
</comment>
<dbReference type="AlphaFoldDB" id="A0A9Q1JGL2"/>
<evidence type="ECO:0000313" key="3">
    <source>
        <dbReference type="Proteomes" id="UP001153076"/>
    </source>
</evidence>
<dbReference type="OrthoDB" id="851886at2759"/>
<feature type="domain" description="DUF4283" evidence="1">
    <location>
        <begin position="51"/>
        <end position="116"/>
    </location>
</feature>